<reference evidence="3 4" key="1">
    <citation type="submission" date="2019-12" db="EMBL/GenBank/DDBJ databases">
        <title>Comparative genomics gives insights into the taxonomy of the Azoarcus-Aromatoleum group and reveals separate origins of nif in the plant-associated Azoarcus and non-plant-associated Aromatoleum sub-groups.</title>
        <authorList>
            <person name="Lafos M."/>
            <person name="Maluk M."/>
            <person name="Batista M."/>
            <person name="Junghare M."/>
            <person name="Carmona M."/>
            <person name="Faoro H."/>
            <person name="Cruz L.M."/>
            <person name="Battistoni F."/>
            <person name="De Souza E."/>
            <person name="Pedrosa F."/>
            <person name="Chen W.-M."/>
            <person name="Poole P.S."/>
            <person name="Dixon R.A."/>
            <person name="James E.K."/>
        </authorList>
    </citation>
    <scope>NUCLEOTIDE SEQUENCE [LARGE SCALE GENOMIC DNA]</scope>
    <source>
        <strain evidence="3 4">PbN1</strain>
    </source>
</reference>
<feature type="chain" id="PRO_5047033100" description="LTXXQ motif family protein" evidence="2">
    <location>
        <begin position="27"/>
        <end position="178"/>
    </location>
</feature>
<feature type="signal peptide" evidence="2">
    <location>
        <begin position="1"/>
        <end position="26"/>
    </location>
</feature>
<evidence type="ECO:0000313" key="4">
    <source>
        <dbReference type="Proteomes" id="UP000633943"/>
    </source>
</evidence>
<comment type="caution">
    <text evidence="3">The sequence shown here is derived from an EMBL/GenBank/DDBJ whole genome shotgun (WGS) entry which is preliminary data.</text>
</comment>
<feature type="compositionally biased region" description="Basic and acidic residues" evidence="1">
    <location>
        <begin position="157"/>
        <end position="170"/>
    </location>
</feature>
<name>A0ABX1NVL3_9RHOO</name>
<evidence type="ECO:0000256" key="1">
    <source>
        <dbReference type="SAM" id="MobiDB-lite"/>
    </source>
</evidence>
<evidence type="ECO:0008006" key="5">
    <source>
        <dbReference type="Google" id="ProtNLM"/>
    </source>
</evidence>
<organism evidence="3 4">
    <name type="scientific">Aromatoleum bremense</name>
    <dbReference type="NCBI Taxonomy" id="76115"/>
    <lineage>
        <taxon>Bacteria</taxon>
        <taxon>Pseudomonadati</taxon>
        <taxon>Pseudomonadota</taxon>
        <taxon>Betaproteobacteria</taxon>
        <taxon>Rhodocyclales</taxon>
        <taxon>Rhodocyclaceae</taxon>
        <taxon>Aromatoleum</taxon>
    </lineage>
</organism>
<protein>
    <recommendedName>
        <fullName evidence="5">LTXXQ motif family protein</fullName>
    </recommendedName>
</protein>
<accession>A0ABX1NVL3</accession>
<proteinExistence type="predicted"/>
<evidence type="ECO:0000313" key="3">
    <source>
        <dbReference type="EMBL" id="NMG15590.1"/>
    </source>
</evidence>
<keyword evidence="2" id="KW-0732">Signal</keyword>
<evidence type="ECO:0000256" key="2">
    <source>
        <dbReference type="SAM" id="SignalP"/>
    </source>
</evidence>
<feature type="region of interest" description="Disordered" evidence="1">
    <location>
        <begin position="146"/>
        <end position="178"/>
    </location>
</feature>
<gene>
    <name evidence="3" type="ORF">GPA24_08540</name>
</gene>
<keyword evidence="4" id="KW-1185">Reference proteome</keyword>
<dbReference type="RefSeq" id="WP_169202243.1">
    <property type="nucleotide sequence ID" value="NZ_CP059467.1"/>
</dbReference>
<dbReference type="EMBL" id="WTVP01000018">
    <property type="protein sequence ID" value="NMG15590.1"/>
    <property type="molecule type" value="Genomic_DNA"/>
</dbReference>
<sequence>MKTWIKTAVAAAVAATVGFAAPVALAGGGGGWHGMHGGMHGMKHRMDPEAMSARADQRLAKLQEALALRPEQRPAWEAFSAAMRSRAEKAAEQMQSMRAGELPKTALERMERMETFAERRLESMREMHAAAVKLYDVLDAPQKKTFDEQFHVGGPRQRRDGQQRQGRMERSPAPTPAS</sequence>
<dbReference type="Proteomes" id="UP000633943">
    <property type="component" value="Unassembled WGS sequence"/>
</dbReference>
<dbReference type="InterPro" id="IPR012899">
    <property type="entry name" value="LTXXQ"/>
</dbReference>
<dbReference type="Pfam" id="PF07813">
    <property type="entry name" value="LTXXQ"/>
    <property type="match status" value="1"/>
</dbReference>